<sequence>MLNVILADSELELIPKKLWNHPVIKKFVKKRKKDVRYTLLDSSYHHKAMKNLKENYRRGRPDIVHFCLINALESILNKENKLRIYVHTRNNEVIYVKPETRIPRHYNRFVGLMEKLFKNKKIPEGLNLLKLENKSLKELINEISPSKLFVMHPNGKYLSPAKVGEKLSKYEDPCVIVGGFPHGDFKSKIEGTKISIYPKELTAWTVLNEIIINYENKIKKKKEGKI</sequence>
<evidence type="ECO:0000256" key="6">
    <source>
        <dbReference type="ARBA" id="ARBA00022679"/>
    </source>
</evidence>
<proteinExistence type="inferred from homology"/>
<keyword evidence="5 10" id="KW-0489">Methyltransferase</keyword>
<feature type="site" description="Interaction with substrate rRNA" evidence="10">
    <location>
        <position position="108"/>
    </location>
</feature>
<keyword evidence="7 10" id="KW-0949">S-adenosyl-L-methionine</keyword>
<evidence type="ECO:0000313" key="12">
    <source>
        <dbReference type="Proteomes" id="UP000002315"/>
    </source>
</evidence>
<evidence type="ECO:0000256" key="1">
    <source>
        <dbReference type="ARBA" id="ARBA00008115"/>
    </source>
</evidence>
<dbReference type="NCBIfam" id="NF003207">
    <property type="entry name" value="PRK04171.2-2"/>
    <property type="match status" value="1"/>
</dbReference>
<dbReference type="STRING" id="523846.Mfer_0273"/>
<dbReference type="InterPro" id="IPR005304">
    <property type="entry name" value="Rbsml_bgen_MeTrfase_EMG1/NEP1"/>
</dbReference>
<feature type="site" description="Interaction with substrate rRNA" evidence="10">
    <location>
        <position position="104"/>
    </location>
</feature>
<dbReference type="HOGENOM" id="CLU_055846_1_3_2"/>
<comment type="function">
    <text evidence="10">Methyltransferase involved in ribosomal biogenesis. Specifically catalyzes the N1-methylation of the pseudouridine corresponding to position 914 in M.jannaschii 16S rRNA.</text>
</comment>
<dbReference type="GO" id="GO:0019843">
    <property type="term" value="F:rRNA binding"/>
    <property type="evidence" value="ECO:0007669"/>
    <property type="project" value="UniProtKB-UniRule"/>
</dbReference>
<evidence type="ECO:0000256" key="7">
    <source>
        <dbReference type="ARBA" id="ARBA00022691"/>
    </source>
</evidence>
<dbReference type="CDD" id="cd18088">
    <property type="entry name" value="Nep1-like"/>
    <property type="match status" value="1"/>
</dbReference>
<dbReference type="Gene3D" id="3.40.1280.10">
    <property type="match status" value="1"/>
</dbReference>
<dbReference type="OrthoDB" id="7612at2157"/>
<feature type="site" description="Stabilizes Arg-xx" evidence="10">
    <location>
        <position position="62"/>
    </location>
</feature>
<feature type="binding site" evidence="10">
    <location>
        <position position="178"/>
    </location>
    <ligand>
        <name>S-adenosyl-L-methionine</name>
        <dbReference type="ChEBI" id="CHEBI:59789"/>
    </ligand>
</feature>
<dbReference type="Pfam" id="PF03587">
    <property type="entry name" value="EMG1"/>
    <property type="match status" value="1"/>
</dbReference>
<evidence type="ECO:0000256" key="9">
    <source>
        <dbReference type="ARBA" id="ARBA00022884"/>
    </source>
</evidence>
<accession>E3GXP4</accession>
<dbReference type="PANTHER" id="PTHR12636:SF5">
    <property type="entry name" value="RIBOSOMAL RNA SMALL SUBUNIT METHYLTRANSFERASE NEP1"/>
    <property type="match status" value="1"/>
</dbReference>
<dbReference type="Proteomes" id="UP000002315">
    <property type="component" value="Chromosome"/>
</dbReference>
<dbReference type="EMBL" id="CP002278">
    <property type="protein sequence ID" value="ADP77076.1"/>
    <property type="molecule type" value="Genomic_DNA"/>
</dbReference>
<comment type="subunit">
    <text evidence="2 10">Homodimer.</text>
</comment>
<keyword evidence="4 10" id="KW-0698">rRNA processing</keyword>
<evidence type="ECO:0000256" key="5">
    <source>
        <dbReference type="ARBA" id="ARBA00022603"/>
    </source>
</evidence>
<keyword evidence="9 10" id="KW-0694">RNA-binding</keyword>
<feature type="site" description="Interaction with substrate rRNA" evidence="10">
    <location>
        <position position="101"/>
    </location>
</feature>
<keyword evidence="12" id="KW-1185">Reference proteome</keyword>
<evidence type="ECO:0000313" key="11">
    <source>
        <dbReference type="EMBL" id="ADP77076.1"/>
    </source>
</evidence>
<dbReference type="InterPro" id="IPR029026">
    <property type="entry name" value="tRNA_m1G_MTases_N"/>
</dbReference>
<feature type="binding site" evidence="10">
    <location>
        <position position="183"/>
    </location>
    <ligand>
        <name>S-adenosyl-L-methionine</name>
        <dbReference type="ChEBI" id="CHEBI:59789"/>
    </ligand>
</feature>
<keyword evidence="8 10" id="KW-0699">rRNA-binding</keyword>
<evidence type="ECO:0000256" key="10">
    <source>
        <dbReference type="HAMAP-Rule" id="MF_00554"/>
    </source>
</evidence>
<name>E3GXP4_METFV</name>
<dbReference type="SUPFAM" id="SSF75217">
    <property type="entry name" value="alpha/beta knot"/>
    <property type="match status" value="1"/>
</dbReference>
<evidence type="ECO:0000256" key="2">
    <source>
        <dbReference type="ARBA" id="ARBA00011738"/>
    </source>
</evidence>
<gene>
    <name evidence="10" type="primary">nep1</name>
    <name evidence="11" type="ordered locus">Mfer_0273</name>
</gene>
<dbReference type="FunFam" id="3.40.1280.10:FF:000042">
    <property type="entry name" value="Ribosomal RNA small subunit methyltransferase Nep1"/>
    <property type="match status" value="1"/>
</dbReference>
<dbReference type="PANTHER" id="PTHR12636">
    <property type="entry name" value="NEP1/MRA1"/>
    <property type="match status" value="1"/>
</dbReference>
<dbReference type="KEGG" id="mfv:Mfer_0273"/>
<keyword evidence="6 10" id="KW-0808">Transferase</keyword>
<evidence type="ECO:0000256" key="3">
    <source>
        <dbReference type="ARBA" id="ARBA00022517"/>
    </source>
</evidence>
<comment type="similarity">
    <text evidence="1 10">Belongs to the class IV-like SAM-binding methyltransferase superfamily. RNA methyltransferase NEP1 family.</text>
</comment>
<reference evidence="11 12" key="1">
    <citation type="journal article" date="2010" name="Stand. Genomic Sci.">
        <title>Complete genome sequence of Methanothermus fervidus type strain (V24S).</title>
        <authorList>
            <person name="Anderson I."/>
            <person name="Djao O.D."/>
            <person name="Misra M."/>
            <person name="Chertkov O."/>
            <person name="Nolan M."/>
            <person name="Lucas S."/>
            <person name="Lapidus A."/>
            <person name="Del Rio T.G."/>
            <person name="Tice H."/>
            <person name="Cheng J.F."/>
            <person name="Tapia R."/>
            <person name="Han C."/>
            <person name="Goodwin L."/>
            <person name="Pitluck S."/>
            <person name="Liolios K."/>
            <person name="Ivanova N."/>
            <person name="Mavromatis K."/>
            <person name="Mikhailova N."/>
            <person name="Pati A."/>
            <person name="Brambilla E."/>
            <person name="Chen A."/>
            <person name="Palaniappan K."/>
            <person name="Land M."/>
            <person name="Hauser L."/>
            <person name="Chang Y.J."/>
            <person name="Jeffries C.D."/>
            <person name="Sikorski J."/>
            <person name="Spring S."/>
            <person name="Rohde M."/>
            <person name="Eichinger K."/>
            <person name="Huber H."/>
            <person name="Wirth R."/>
            <person name="Goker M."/>
            <person name="Detter J.C."/>
            <person name="Woyke T."/>
            <person name="Bristow J."/>
            <person name="Eisen J.A."/>
            <person name="Markowitz V."/>
            <person name="Hugenholtz P."/>
            <person name="Klenk H.P."/>
            <person name="Kyrpides N.C."/>
        </authorList>
    </citation>
    <scope>NUCLEOTIDE SEQUENCE [LARGE SCALE GENOMIC DNA]</scope>
    <source>
        <strain evidence="12">ATCC 43054 / DSM 2088 / JCM 10308 / V24 S</strain>
    </source>
</reference>
<evidence type="ECO:0000256" key="4">
    <source>
        <dbReference type="ARBA" id="ARBA00022552"/>
    </source>
</evidence>
<comment type="catalytic activity">
    <reaction evidence="10">
        <text>a pseudouridine in rRNA + S-adenosyl-L-methionine = an N(1)-methylpseudouridine in rRNA + S-adenosyl-L-homocysteine + H(+)</text>
        <dbReference type="Rhea" id="RHEA:46696"/>
        <dbReference type="Rhea" id="RHEA-COMP:11634"/>
        <dbReference type="Rhea" id="RHEA-COMP:13933"/>
        <dbReference type="ChEBI" id="CHEBI:15378"/>
        <dbReference type="ChEBI" id="CHEBI:57856"/>
        <dbReference type="ChEBI" id="CHEBI:59789"/>
        <dbReference type="ChEBI" id="CHEBI:65314"/>
        <dbReference type="ChEBI" id="CHEBI:74890"/>
    </reaction>
</comment>
<dbReference type="GO" id="GO:0070037">
    <property type="term" value="F:rRNA (pseudouridine) methyltransferase activity"/>
    <property type="evidence" value="ECO:0007669"/>
    <property type="project" value="UniProtKB-UniRule"/>
</dbReference>
<dbReference type="GO" id="GO:0070475">
    <property type="term" value="P:rRNA base methylation"/>
    <property type="evidence" value="ECO:0007669"/>
    <property type="project" value="InterPro"/>
</dbReference>
<organism evidence="11 12">
    <name type="scientific">Methanothermus fervidus (strain ATCC 43054 / DSM 2088 / JCM 10308 / V24 S)</name>
    <dbReference type="NCBI Taxonomy" id="523846"/>
    <lineage>
        <taxon>Archaea</taxon>
        <taxon>Methanobacteriati</taxon>
        <taxon>Methanobacteriota</taxon>
        <taxon>Methanomada group</taxon>
        <taxon>Methanobacteria</taxon>
        <taxon>Methanobacteriales</taxon>
        <taxon>Methanothermaceae</taxon>
        <taxon>Methanothermus</taxon>
    </lineage>
</organism>
<evidence type="ECO:0000256" key="8">
    <source>
        <dbReference type="ARBA" id="ARBA00022730"/>
    </source>
</evidence>
<dbReference type="EC" id="2.1.1.-" evidence="10"/>
<dbReference type="InterPro" id="IPR023503">
    <property type="entry name" value="Ribosome_NEP1_arc"/>
</dbReference>
<keyword evidence="3 10" id="KW-0690">Ribosome biogenesis</keyword>
<dbReference type="HAMAP" id="MF_00554">
    <property type="entry name" value="NEP1"/>
    <property type="match status" value="1"/>
</dbReference>
<dbReference type="InterPro" id="IPR029028">
    <property type="entry name" value="Alpha/beta_knot_MTases"/>
</dbReference>
<protein>
    <recommendedName>
        <fullName evidence="10">Ribosomal RNA small subunit methyltransferase Nep1</fullName>
        <ecNumber evidence="10">2.1.1.-</ecNumber>
    </recommendedName>
    <alternativeName>
        <fullName evidence="10">16S rRNA (pseudouridine-N1-)-methyltransferase Nep1</fullName>
    </alternativeName>
</protein>
<dbReference type="AlphaFoldDB" id="E3GXP4"/>
<feature type="binding site" evidence="10">
    <location>
        <begin position="196"/>
        <end position="201"/>
    </location>
    <ligand>
        <name>S-adenosyl-L-methionine</name>
        <dbReference type="ChEBI" id="CHEBI:59789"/>
    </ligand>
</feature>
<feature type="site" description="Interaction with substrate rRNA" evidence="10">
    <location>
        <position position="60"/>
    </location>
</feature>